<evidence type="ECO:0000313" key="2">
    <source>
        <dbReference type="Proteomes" id="UP001314170"/>
    </source>
</evidence>
<accession>A0AAV1RKW5</accession>
<dbReference type="Proteomes" id="UP001314170">
    <property type="component" value="Unassembled WGS sequence"/>
</dbReference>
<organism evidence="1 2">
    <name type="scientific">Dovyalis caffra</name>
    <dbReference type="NCBI Taxonomy" id="77055"/>
    <lineage>
        <taxon>Eukaryota</taxon>
        <taxon>Viridiplantae</taxon>
        <taxon>Streptophyta</taxon>
        <taxon>Embryophyta</taxon>
        <taxon>Tracheophyta</taxon>
        <taxon>Spermatophyta</taxon>
        <taxon>Magnoliopsida</taxon>
        <taxon>eudicotyledons</taxon>
        <taxon>Gunneridae</taxon>
        <taxon>Pentapetalae</taxon>
        <taxon>rosids</taxon>
        <taxon>fabids</taxon>
        <taxon>Malpighiales</taxon>
        <taxon>Salicaceae</taxon>
        <taxon>Flacourtieae</taxon>
        <taxon>Dovyalis</taxon>
    </lineage>
</organism>
<sequence length="74" mass="8434">MASNNNETNVVATKVVGTQECIMLKDLTRGNLKRYDKEKEQASVARTPSPRLSIRYDCSCFQRTTFEMLEGMRA</sequence>
<dbReference type="AlphaFoldDB" id="A0AAV1RKW5"/>
<dbReference type="EMBL" id="CAWUPB010001087">
    <property type="protein sequence ID" value="CAK7337380.1"/>
    <property type="molecule type" value="Genomic_DNA"/>
</dbReference>
<evidence type="ECO:0000313" key="1">
    <source>
        <dbReference type="EMBL" id="CAK7337380.1"/>
    </source>
</evidence>
<keyword evidence="2" id="KW-1185">Reference proteome</keyword>
<reference evidence="1 2" key="1">
    <citation type="submission" date="2024-01" db="EMBL/GenBank/DDBJ databases">
        <authorList>
            <person name="Waweru B."/>
        </authorList>
    </citation>
    <scope>NUCLEOTIDE SEQUENCE [LARGE SCALE GENOMIC DNA]</scope>
</reference>
<proteinExistence type="predicted"/>
<comment type="caution">
    <text evidence="1">The sequence shown here is derived from an EMBL/GenBank/DDBJ whole genome shotgun (WGS) entry which is preliminary data.</text>
</comment>
<protein>
    <submittedName>
        <fullName evidence="1">Uncharacterized protein</fullName>
    </submittedName>
</protein>
<name>A0AAV1RKW5_9ROSI</name>
<gene>
    <name evidence="1" type="ORF">DCAF_LOCUS12410</name>
</gene>